<reference evidence="3" key="1">
    <citation type="journal article" date="2019" name="Int. J. Syst. Evol. Microbiol.">
        <title>The Global Catalogue of Microorganisms (GCM) 10K type strain sequencing project: providing services to taxonomists for standard genome sequencing and annotation.</title>
        <authorList>
            <consortium name="The Broad Institute Genomics Platform"/>
            <consortium name="The Broad Institute Genome Sequencing Center for Infectious Disease"/>
            <person name="Wu L."/>
            <person name="Ma J."/>
        </authorList>
    </citation>
    <scope>NUCLEOTIDE SEQUENCE [LARGE SCALE GENOMIC DNA]</scope>
    <source>
        <strain evidence="3">CECT 7649</strain>
    </source>
</reference>
<dbReference type="InterPro" id="IPR013783">
    <property type="entry name" value="Ig-like_fold"/>
</dbReference>
<evidence type="ECO:0000256" key="1">
    <source>
        <dbReference type="SAM" id="MobiDB-lite"/>
    </source>
</evidence>
<dbReference type="EMBL" id="JBHTCG010000044">
    <property type="protein sequence ID" value="MFC7387810.1"/>
    <property type="molecule type" value="Genomic_DNA"/>
</dbReference>
<evidence type="ECO:0000313" key="2">
    <source>
        <dbReference type="EMBL" id="MFC7387810.1"/>
    </source>
</evidence>
<sequence length="330" mass="35343">MNHVDRDPLGELMERPRYFPRQLVTHAELNQGDGYLLERMRRHNRMLHGWGVVCGALVCRTGEPWHIRITPGYLLSPYGDEVSIPSERVVDVRSDGVSVDPGDAFGGTPDPWCDDPPEEPRTGRMWVAVRYEELAVRPVRVHPAGCGCDSPCEYSRWRDGYAIGLLTTCPASHQGEPPPFPPSAPAVGPCPSPPADPWVVLASIEVAEDGTITEIDNRSCRRLVLSLADAWLRCPPSPMTIKTVSVTPSGPQAPGTAGVTVTATAGGLAGGVRADLGLGVRVDATELKADGTTLMLTVHVLNSAAPGPRALVLTNPDHSTSTYPDALTVS</sequence>
<accession>A0ABW2PIE0</accession>
<proteinExistence type="predicted"/>
<name>A0ABW2PIE0_9ACTN</name>
<gene>
    <name evidence="2" type="ORF">ACFQSB_36770</name>
</gene>
<protein>
    <submittedName>
        <fullName evidence="2">Uncharacterized protein</fullName>
    </submittedName>
</protein>
<keyword evidence="3" id="KW-1185">Reference proteome</keyword>
<evidence type="ECO:0000313" key="3">
    <source>
        <dbReference type="Proteomes" id="UP001596496"/>
    </source>
</evidence>
<organism evidence="2 3">
    <name type="scientific">Sphaerisporangium rhizosphaerae</name>
    <dbReference type="NCBI Taxonomy" id="2269375"/>
    <lineage>
        <taxon>Bacteria</taxon>
        <taxon>Bacillati</taxon>
        <taxon>Actinomycetota</taxon>
        <taxon>Actinomycetes</taxon>
        <taxon>Streptosporangiales</taxon>
        <taxon>Streptosporangiaceae</taxon>
        <taxon>Sphaerisporangium</taxon>
    </lineage>
</organism>
<dbReference type="Proteomes" id="UP001596496">
    <property type="component" value="Unassembled WGS sequence"/>
</dbReference>
<dbReference type="Gene3D" id="2.60.40.10">
    <property type="entry name" value="Immunoglobulins"/>
    <property type="match status" value="1"/>
</dbReference>
<comment type="caution">
    <text evidence="2">The sequence shown here is derived from an EMBL/GenBank/DDBJ whole genome shotgun (WGS) entry which is preliminary data.</text>
</comment>
<feature type="region of interest" description="Disordered" evidence="1">
    <location>
        <begin position="99"/>
        <end position="118"/>
    </location>
</feature>
<dbReference type="RefSeq" id="WP_380831696.1">
    <property type="nucleotide sequence ID" value="NZ_JBHTCG010000044.1"/>
</dbReference>